<dbReference type="SUPFAM" id="SSF143120">
    <property type="entry name" value="YefM-like"/>
    <property type="match status" value="1"/>
</dbReference>
<dbReference type="Gene3D" id="3.40.1620.10">
    <property type="entry name" value="YefM-like domain"/>
    <property type="match status" value="1"/>
</dbReference>
<dbReference type="RefSeq" id="WP_189093579.1">
    <property type="nucleotide sequence ID" value="NZ_BMQL01000078.1"/>
</dbReference>
<dbReference type="Pfam" id="PF13614">
    <property type="entry name" value="AAA_31"/>
    <property type="match status" value="1"/>
</dbReference>
<dbReference type="AlphaFoldDB" id="A0A918FID6"/>
<dbReference type="Pfam" id="PF02604">
    <property type="entry name" value="PhdYeFM_antitox"/>
    <property type="match status" value="1"/>
</dbReference>
<accession>A0A918FID6</accession>
<dbReference type="SUPFAM" id="SSF52540">
    <property type="entry name" value="P-loop containing nucleoside triphosphate hydrolases"/>
    <property type="match status" value="1"/>
</dbReference>
<sequence>MSAAEQLNSVKIRELRSTLADVLQQVEAGERVLIEKYNDPVAALVPMADFLALQRLDAWIKDAGLRQAAPPKEKRMAHRIVVTNISGGEGKTSITRELAFALVARGYKVALLDTDPQASLTKTLGLHDLHEGESRDRLPGFQAERTVLGVFQKESGEGRLGAPISVLGLDIWVSNDHLYGADALISGDLSRLGNLREAVDVVAAEYDFILIDTKPGITPLLNASVAAADHLIVPISGDKGTENLDKIVRLIKAARGFAPDIAVRMFVPNRVRGNTRVYKELLELMQSYSTVAPLSSQIRDSVLMMEAARARKGLVTYRPGSEVAQDVQRVAGDLLLLLGVSQPQPVERAR</sequence>
<organism evidence="3 4">
    <name type="scientific">Deinococcus ruber</name>
    <dbReference type="NCBI Taxonomy" id="1848197"/>
    <lineage>
        <taxon>Bacteria</taxon>
        <taxon>Thermotogati</taxon>
        <taxon>Deinococcota</taxon>
        <taxon>Deinococci</taxon>
        <taxon>Deinococcales</taxon>
        <taxon>Deinococcaceae</taxon>
        <taxon>Deinococcus</taxon>
    </lineage>
</organism>
<proteinExistence type="inferred from homology"/>
<reference evidence="3" key="2">
    <citation type="submission" date="2020-09" db="EMBL/GenBank/DDBJ databases">
        <authorList>
            <person name="Sun Q."/>
            <person name="Ohkuma M."/>
        </authorList>
    </citation>
    <scope>NUCLEOTIDE SEQUENCE</scope>
    <source>
        <strain evidence="3">JCM 31311</strain>
    </source>
</reference>
<dbReference type="InterPro" id="IPR025669">
    <property type="entry name" value="AAA_dom"/>
</dbReference>
<comment type="similarity">
    <text evidence="1">Belongs to the phD/YefM antitoxin family.</text>
</comment>
<dbReference type="Proteomes" id="UP000603865">
    <property type="component" value="Unassembled WGS sequence"/>
</dbReference>
<dbReference type="Gene3D" id="3.40.50.300">
    <property type="entry name" value="P-loop containing nucleotide triphosphate hydrolases"/>
    <property type="match status" value="1"/>
</dbReference>
<keyword evidence="4" id="KW-1185">Reference proteome</keyword>
<dbReference type="NCBIfam" id="TIGR01552">
    <property type="entry name" value="phd_fam"/>
    <property type="match status" value="1"/>
</dbReference>
<evidence type="ECO:0000256" key="1">
    <source>
        <dbReference type="ARBA" id="ARBA00009981"/>
    </source>
</evidence>
<feature type="domain" description="AAA" evidence="2">
    <location>
        <begin position="79"/>
        <end position="252"/>
    </location>
</feature>
<dbReference type="CDD" id="cd02042">
    <property type="entry name" value="ParAB_family"/>
    <property type="match status" value="1"/>
</dbReference>
<reference evidence="3" key="1">
    <citation type="journal article" date="2014" name="Int. J. Syst. Evol. Microbiol.">
        <title>Complete genome sequence of Corynebacterium casei LMG S-19264T (=DSM 44701T), isolated from a smear-ripened cheese.</title>
        <authorList>
            <consortium name="US DOE Joint Genome Institute (JGI-PGF)"/>
            <person name="Walter F."/>
            <person name="Albersmeier A."/>
            <person name="Kalinowski J."/>
            <person name="Ruckert C."/>
        </authorList>
    </citation>
    <scope>NUCLEOTIDE SEQUENCE</scope>
    <source>
        <strain evidence="3">JCM 31311</strain>
    </source>
</reference>
<dbReference type="PANTHER" id="PTHR13696">
    <property type="entry name" value="P-LOOP CONTAINING NUCLEOSIDE TRIPHOSPHATE HYDROLASE"/>
    <property type="match status" value="1"/>
</dbReference>
<protein>
    <submittedName>
        <fullName evidence="3">Antitoxin</fullName>
    </submittedName>
</protein>
<dbReference type="EMBL" id="BMQL01000078">
    <property type="protein sequence ID" value="GGR37188.1"/>
    <property type="molecule type" value="Genomic_DNA"/>
</dbReference>
<evidence type="ECO:0000259" key="2">
    <source>
        <dbReference type="Pfam" id="PF13614"/>
    </source>
</evidence>
<dbReference type="InterPro" id="IPR027417">
    <property type="entry name" value="P-loop_NTPase"/>
</dbReference>
<dbReference type="InterPro" id="IPR006442">
    <property type="entry name" value="Antitoxin_Phd/YefM"/>
</dbReference>
<dbReference type="InterPro" id="IPR036165">
    <property type="entry name" value="YefM-like_sf"/>
</dbReference>
<evidence type="ECO:0000313" key="4">
    <source>
        <dbReference type="Proteomes" id="UP000603865"/>
    </source>
</evidence>
<dbReference type="PANTHER" id="PTHR13696:SF52">
    <property type="entry name" value="PARA FAMILY PROTEIN CT_582"/>
    <property type="match status" value="1"/>
</dbReference>
<gene>
    <name evidence="3" type="ORF">GCM10008957_53370</name>
</gene>
<dbReference type="InterPro" id="IPR050678">
    <property type="entry name" value="DNA_Partitioning_ATPase"/>
</dbReference>
<name>A0A918FID6_9DEIO</name>
<evidence type="ECO:0000313" key="3">
    <source>
        <dbReference type="EMBL" id="GGR37188.1"/>
    </source>
</evidence>
<comment type="caution">
    <text evidence="3">The sequence shown here is derived from an EMBL/GenBank/DDBJ whole genome shotgun (WGS) entry which is preliminary data.</text>
</comment>